<evidence type="ECO:0000313" key="8">
    <source>
        <dbReference type="EMBL" id="GKV34267.1"/>
    </source>
</evidence>
<evidence type="ECO:0000259" key="7">
    <source>
        <dbReference type="Pfam" id="PF26130"/>
    </source>
</evidence>
<evidence type="ECO:0000313" key="9">
    <source>
        <dbReference type="Proteomes" id="UP001054252"/>
    </source>
</evidence>
<feature type="region of interest" description="Disordered" evidence="4">
    <location>
        <begin position="769"/>
        <end position="802"/>
    </location>
</feature>
<dbReference type="InterPro" id="IPR058594">
    <property type="entry name" value="PB1-like_dom_pln"/>
</dbReference>
<sequence length="1007" mass="114707">MSNDPPFKICIHFDSPFDTNHSRYTGGETYDLPVWDIDKLCYWDIVDKLGELGYGSFKALYYRIFNLSLAESMVQGFHSLNGDAEIIEIAEILIQSTVCHVFVEHYLAAIDGDLVVRNAKLSRRDGTRNTMLDDNALGSDADDEELLVGISKHAVMMGVNEGPSNLNVIQRKDKGKQKVAKENHKAKNRVVGSTSTSKGIRISELNSVDENGLRLVDNSNFEDDETNSSCSSSTYIDSSDLGRFYSDSSIEDPNAKDDALRRPSSSLHYDPNFDSPHFEVGMVFENAVQFKAAIAKYSIKKGCKLHWKKNEPGRQRIACDVKNGCSWEIFASFDNSDDTFKVKTYKGKHSCFKSNKNKMATESFLVDALRTLVTNSPHMNSRQLAEHVKAELKVEVSKYKCQRAKRFIKNELVGCYIEQYKLLRRYGEHMLVTNPGSTCVIGTDTDGSTLYQFKRMYMCFDGCKRGWKAGCRRIIGVDGCFLKGVCKGILLTTVGRDGNNQMFPLAWAIVDIENRENWEWFMDLLRIDIECGDGVGLTIISDMHKGIIAARESVFPNARHRFCARHIYANWAKIYKGEEYKKRFWAIARATWQAEFEYQVQELKKLSEQAWLDLARIPPMYWCKAFFYEDTCCDVVDNDMCESFNFWIMEARYKAIISLVDTMREQLMERIAEKMSSSHKWKGDIAPRVKTKLGKNKNESFECRLLWDGTFGFELNGIPCPHAICCMFHENLDPEDFVVDWYRKGKYLQSYNFPIKAMCGDKSWQKFHGDPVNPPAMTTRPERLKKNRRKAKDEPKKLSNSKMSRRGRIMTCFYYKQEGHNKSGCSFVTNNETPAAIASSSQTRKKRPSAAYHRKKSIGREQKRRNDVGSAVVTLNISQSSMVNSINSTPITDVAALNLPLPTPTTQSSQIKNKGKAKVTTVGKQKGKKKEKGFGIFRNDVTGEIILDLGKPTEWRIREDTSATAIVPRVSHEAVSTNAMQFQQQLQVQPNLETQETFLLFLLQEMT</sequence>
<evidence type="ECO:0000256" key="1">
    <source>
        <dbReference type="ARBA" id="ARBA00022578"/>
    </source>
</evidence>
<keyword evidence="2" id="KW-0238">DNA-binding</keyword>
<dbReference type="Pfam" id="PF26130">
    <property type="entry name" value="PB1-like"/>
    <property type="match status" value="1"/>
</dbReference>
<dbReference type="PANTHER" id="PTHR31973:SF189">
    <property type="entry name" value="TRANSPOSASE, MUDR, PLANT, MULE TRANSPOSASE DOMAIN PROTEIN-RELATED"/>
    <property type="match status" value="1"/>
</dbReference>
<feature type="compositionally biased region" description="Basic residues" evidence="4">
    <location>
        <begin position="843"/>
        <end position="857"/>
    </location>
</feature>
<evidence type="ECO:0008006" key="10">
    <source>
        <dbReference type="Google" id="ProtNLM"/>
    </source>
</evidence>
<feature type="domain" description="MULE transposase" evidence="6">
    <location>
        <begin position="475"/>
        <end position="570"/>
    </location>
</feature>
<keyword evidence="9" id="KW-1185">Reference proteome</keyword>
<feature type="region of interest" description="Disordered" evidence="4">
    <location>
        <begin position="173"/>
        <end position="195"/>
    </location>
</feature>
<dbReference type="EMBL" id="BPVZ01000104">
    <property type="protein sequence ID" value="GKV34267.1"/>
    <property type="molecule type" value="Genomic_DNA"/>
</dbReference>
<dbReference type="Pfam" id="PF10551">
    <property type="entry name" value="MULE"/>
    <property type="match status" value="1"/>
</dbReference>
<protein>
    <recommendedName>
        <fullName evidence="10">Transposase</fullName>
    </recommendedName>
</protein>
<evidence type="ECO:0000259" key="6">
    <source>
        <dbReference type="Pfam" id="PF10551"/>
    </source>
</evidence>
<dbReference type="GO" id="GO:0004803">
    <property type="term" value="F:transposase activity"/>
    <property type="evidence" value="ECO:0007669"/>
    <property type="project" value="InterPro"/>
</dbReference>
<reference evidence="8 9" key="1">
    <citation type="journal article" date="2021" name="Commun. Biol.">
        <title>The genome of Shorea leprosula (Dipterocarpaceae) highlights the ecological relevance of drought in aseasonal tropical rainforests.</title>
        <authorList>
            <person name="Ng K.K.S."/>
            <person name="Kobayashi M.J."/>
            <person name="Fawcett J.A."/>
            <person name="Hatakeyama M."/>
            <person name="Paape T."/>
            <person name="Ng C.H."/>
            <person name="Ang C.C."/>
            <person name="Tnah L.H."/>
            <person name="Lee C.T."/>
            <person name="Nishiyama T."/>
            <person name="Sese J."/>
            <person name="O'Brien M.J."/>
            <person name="Copetti D."/>
            <person name="Mohd Noor M.I."/>
            <person name="Ong R.C."/>
            <person name="Putra M."/>
            <person name="Sireger I.Z."/>
            <person name="Indrioko S."/>
            <person name="Kosugi Y."/>
            <person name="Izuno A."/>
            <person name="Isagi Y."/>
            <person name="Lee S.L."/>
            <person name="Shimizu K.K."/>
        </authorList>
    </citation>
    <scope>NUCLEOTIDE SEQUENCE [LARGE SCALE GENOMIC DNA]</scope>
    <source>
        <strain evidence="8">214</strain>
    </source>
</reference>
<evidence type="ECO:0000256" key="2">
    <source>
        <dbReference type="ARBA" id="ARBA00023125"/>
    </source>
</evidence>
<comment type="caution">
    <text evidence="8">The sequence shown here is derived from an EMBL/GenBank/DDBJ whole genome shotgun (WGS) entry which is preliminary data.</text>
</comment>
<keyword evidence="1" id="KW-0815">Transposition</keyword>
<gene>
    <name evidence="8" type="ORF">SLEP1_g42652</name>
</gene>
<dbReference type="InterPro" id="IPR018289">
    <property type="entry name" value="MULE_transposase_dom"/>
</dbReference>
<dbReference type="InterPro" id="IPR001207">
    <property type="entry name" value="Transposase_mutator"/>
</dbReference>
<evidence type="ECO:0000256" key="4">
    <source>
        <dbReference type="SAM" id="MobiDB-lite"/>
    </source>
</evidence>
<evidence type="ECO:0000256" key="3">
    <source>
        <dbReference type="ARBA" id="ARBA00023172"/>
    </source>
</evidence>
<dbReference type="Pfam" id="PF03108">
    <property type="entry name" value="DBD_Tnp_Mut"/>
    <property type="match status" value="1"/>
</dbReference>
<feature type="domain" description="Transposase MuDR plant" evidence="5">
    <location>
        <begin position="279"/>
        <end position="342"/>
    </location>
</feature>
<organism evidence="8 9">
    <name type="scientific">Rubroshorea leprosula</name>
    <dbReference type="NCBI Taxonomy" id="152421"/>
    <lineage>
        <taxon>Eukaryota</taxon>
        <taxon>Viridiplantae</taxon>
        <taxon>Streptophyta</taxon>
        <taxon>Embryophyta</taxon>
        <taxon>Tracheophyta</taxon>
        <taxon>Spermatophyta</taxon>
        <taxon>Magnoliopsida</taxon>
        <taxon>eudicotyledons</taxon>
        <taxon>Gunneridae</taxon>
        <taxon>Pentapetalae</taxon>
        <taxon>rosids</taxon>
        <taxon>malvids</taxon>
        <taxon>Malvales</taxon>
        <taxon>Dipterocarpaceae</taxon>
        <taxon>Rubroshorea</taxon>
    </lineage>
</organism>
<feature type="region of interest" description="Disordered" evidence="4">
    <location>
        <begin position="836"/>
        <end position="865"/>
    </location>
</feature>
<dbReference type="PANTHER" id="PTHR31973">
    <property type="entry name" value="POLYPROTEIN, PUTATIVE-RELATED"/>
    <property type="match status" value="1"/>
</dbReference>
<keyword evidence="3" id="KW-0233">DNA recombination</keyword>
<accession>A0AAV5LB80</accession>
<dbReference type="PROSITE" id="PS01007">
    <property type="entry name" value="TRANSPOSASE_MUTATOR"/>
    <property type="match status" value="1"/>
</dbReference>
<dbReference type="AlphaFoldDB" id="A0AAV5LB80"/>
<dbReference type="InterPro" id="IPR004332">
    <property type="entry name" value="Transposase_MuDR"/>
</dbReference>
<dbReference type="GO" id="GO:0003677">
    <property type="term" value="F:DNA binding"/>
    <property type="evidence" value="ECO:0007669"/>
    <property type="project" value="UniProtKB-KW"/>
</dbReference>
<dbReference type="Proteomes" id="UP001054252">
    <property type="component" value="Unassembled WGS sequence"/>
</dbReference>
<evidence type="ECO:0000259" key="5">
    <source>
        <dbReference type="Pfam" id="PF03108"/>
    </source>
</evidence>
<feature type="domain" description="PB1-like" evidence="7">
    <location>
        <begin position="6"/>
        <end position="105"/>
    </location>
</feature>
<name>A0AAV5LB80_9ROSI</name>
<dbReference type="GO" id="GO:0006313">
    <property type="term" value="P:DNA transposition"/>
    <property type="evidence" value="ECO:0007669"/>
    <property type="project" value="InterPro"/>
</dbReference>
<proteinExistence type="predicted"/>